<evidence type="ECO:0000313" key="1">
    <source>
        <dbReference type="EMBL" id="GLC26514.1"/>
    </source>
</evidence>
<accession>A0AA37Q549</accession>
<dbReference type="EMBL" id="BRXS01000004">
    <property type="protein sequence ID" value="GLC26514.1"/>
    <property type="molecule type" value="Genomic_DNA"/>
</dbReference>
<proteinExistence type="predicted"/>
<organism evidence="1 2">
    <name type="scientific">Roseisolibacter agri</name>
    <dbReference type="NCBI Taxonomy" id="2014610"/>
    <lineage>
        <taxon>Bacteria</taxon>
        <taxon>Pseudomonadati</taxon>
        <taxon>Gemmatimonadota</taxon>
        <taxon>Gemmatimonadia</taxon>
        <taxon>Gemmatimonadales</taxon>
        <taxon>Gemmatimonadaceae</taxon>
        <taxon>Roseisolibacter</taxon>
    </lineage>
</organism>
<dbReference type="Proteomes" id="UP001161325">
    <property type="component" value="Unassembled WGS sequence"/>
</dbReference>
<gene>
    <name evidence="1" type="ORF">rosag_30270</name>
</gene>
<sequence length="142" mass="15622">MRGLARSAWRALLGRPIALPDALLARYPELRGARWRHGGLPLRVGGWCLGRRTVAGITLGRTIFLADAAALAPALLLHELAHVEQFARQRTFPVRYAWESLRRGYAHNRFELEADAYAARTLAERPPAGGSRPAALPVVPPC</sequence>
<keyword evidence="2" id="KW-1185">Reference proteome</keyword>
<evidence type="ECO:0008006" key="3">
    <source>
        <dbReference type="Google" id="ProtNLM"/>
    </source>
</evidence>
<reference evidence="1" key="1">
    <citation type="submission" date="2022-08" db="EMBL/GenBank/DDBJ databases">
        <title>Draft genome sequencing of Roseisolibacter agri AW1220.</title>
        <authorList>
            <person name="Tobiishi Y."/>
            <person name="Tonouchi A."/>
        </authorList>
    </citation>
    <scope>NUCLEOTIDE SEQUENCE</scope>
    <source>
        <strain evidence="1">AW1220</strain>
    </source>
</reference>
<comment type="caution">
    <text evidence="1">The sequence shown here is derived from an EMBL/GenBank/DDBJ whole genome shotgun (WGS) entry which is preliminary data.</text>
</comment>
<protein>
    <recommendedName>
        <fullName evidence="3">DUF4157 domain-containing protein</fullName>
    </recommendedName>
</protein>
<name>A0AA37Q549_9BACT</name>
<dbReference type="AlphaFoldDB" id="A0AA37Q549"/>
<dbReference type="RefSeq" id="WP_284350964.1">
    <property type="nucleotide sequence ID" value="NZ_BRXS01000004.1"/>
</dbReference>
<evidence type="ECO:0000313" key="2">
    <source>
        <dbReference type="Proteomes" id="UP001161325"/>
    </source>
</evidence>